<proteinExistence type="predicted"/>
<dbReference type="AlphaFoldDB" id="A0A5J5DII4"/>
<accession>A0A5J5DII4</accession>
<keyword evidence="3" id="KW-1185">Reference proteome</keyword>
<evidence type="ECO:0000313" key="3">
    <source>
        <dbReference type="Proteomes" id="UP000327493"/>
    </source>
</evidence>
<evidence type="ECO:0000256" key="1">
    <source>
        <dbReference type="SAM" id="MobiDB-lite"/>
    </source>
</evidence>
<evidence type="ECO:0000313" key="2">
    <source>
        <dbReference type="EMBL" id="KAA8593157.1"/>
    </source>
</evidence>
<comment type="caution">
    <text evidence="2">The sequence shown here is derived from an EMBL/GenBank/DDBJ whole genome shotgun (WGS) entry which is preliminary data.</text>
</comment>
<gene>
    <name evidence="2" type="ORF">FQN60_009273</name>
</gene>
<organism evidence="2 3">
    <name type="scientific">Etheostoma spectabile</name>
    <name type="common">orangethroat darter</name>
    <dbReference type="NCBI Taxonomy" id="54343"/>
    <lineage>
        <taxon>Eukaryota</taxon>
        <taxon>Metazoa</taxon>
        <taxon>Chordata</taxon>
        <taxon>Craniata</taxon>
        <taxon>Vertebrata</taxon>
        <taxon>Euteleostomi</taxon>
        <taxon>Actinopterygii</taxon>
        <taxon>Neopterygii</taxon>
        <taxon>Teleostei</taxon>
        <taxon>Neoteleostei</taxon>
        <taxon>Acanthomorphata</taxon>
        <taxon>Eupercaria</taxon>
        <taxon>Perciformes</taxon>
        <taxon>Percoidei</taxon>
        <taxon>Percidae</taxon>
        <taxon>Etheostomatinae</taxon>
        <taxon>Etheostoma</taxon>
    </lineage>
</organism>
<feature type="region of interest" description="Disordered" evidence="1">
    <location>
        <begin position="1"/>
        <end position="21"/>
    </location>
</feature>
<protein>
    <submittedName>
        <fullName evidence="2">Uncharacterized protein</fullName>
    </submittedName>
</protein>
<name>A0A5J5DII4_9PERO</name>
<dbReference type="Proteomes" id="UP000327493">
    <property type="component" value="Chromosome 4"/>
</dbReference>
<sequence length="72" mass="7823">MPLSARTVHESYHHDGKPSGGMQVKDIYAAPFFFSGFDESTDFTPIGCSLNTADLSYILGVSVRILKRSGPT</sequence>
<dbReference type="EMBL" id="VOFY01000004">
    <property type="protein sequence ID" value="KAA8593157.1"/>
    <property type="molecule type" value="Genomic_DNA"/>
</dbReference>
<feature type="compositionally biased region" description="Basic and acidic residues" evidence="1">
    <location>
        <begin position="7"/>
        <end position="17"/>
    </location>
</feature>
<reference evidence="2 3" key="1">
    <citation type="submission" date="2019-08" db="EMBL/GenBank/DDBJ databases">
        <title>A chromosome-level genome assembly, high-density linkage maps, and genome scans reveal the genomic architecture of hybrid incompatibilities underlying speciation via character displacement in darters (Percidae: Etheostominae).</title>
        <authorList>
            <person name="Moran R.L."/>
            <person name="Catchen J.M."/>
            <person name="Fuller R.C."/>
        </authorList>
    </citation>
    <scope>NUCLEOTIDE SEQUENCE [LARGE SCALE GENOMIC DNA]</scope>
    <source>
        <strain evidence="2">EspeVRDwgs_2016</strain>
        <tissue evidence="2">Muscle</tissue>
    </source>
</reference>